<feature type="region of interest" description="Disordered" evidence="1">
    <location>
        <begin position="27"/>
        <end position="80"/>
    </location>
</feature>
<accession>A0AAD5R8H4</accession>
<feature type="signal peptide" evidence="2">
    <location>
        <begin position="1"/>
        <end position="22"/>
    </location>
</feature>
<sequence>MRLVLTYIFLVVGLIFAAVSDGHIPPPFGDRRNMDSISHHGGLLRPRESTTKKPESVQLKKAQPRSRRSGDFGAPIDRIG</sequence>
<evidence type="ECO:0000313" key="3">
    <source>
        <dbReference type="EMBL" id="KAJ1371514.1"/>
    </source>
</evidence>
<organism evidence="3 4">
    <name type="scientific">Parelaphostrongylus tenuis</name>
    <name type="common">Meningeal worm</name>
    <dbReference type="NCBI Taxonomy" id="148309"/>
    <lineage>
        <taxon>Eukaryota</taxon>
        <taxon>Metazoa</taxon>
        <taxon>Ecdysozoa</taxon>
        <taxon>Nematoda</taxon>
        <taxon>Chromadorea</taxon>
        <taxon>Rhabditida</taxon>
        <taxon>Rhabditina</taxon>
        <taxon>Rhabditomorpha</taxon>
        <taxon>Strongyloidea</taxon>
        <taxon>Metastrongylidae</taxon>
        <taxon>Parelaphostrongylus</taxon>
    </lineage>
</organism>
<keyword evidence="4" id="KW-1185">Reference proteome</keyword>
<dbReference type="AlphaFoldDB" id="A0AAD5R8H4"/>
<name>A0AAD5R8H4_PARTN</name>
<evidence type="ECO:0000256" key="2">
    <source>
        <dbReference type="SAM" id="SignalP"/>
    </source>
</evidence>
<dbReference type="Proteomes" id="UP001196413">
    <property type="component" value="Unassembled WGS sequence"/>
</dbReference>
<protein>
    <recommendedName>
        <fullName evidence="5">Secreted protein</fullName>
    </recommendedName>
</protein>
<reference evidence="3" key="1">
    <citation type="submission" date="2021-06" db="EMBL/GenBank/DDBJ databases">
        <title>Parelaphostrongylus tenuis whole genome reference sequence.</title>
        <authorList>
            <person name="Garwood T.J."/>
            <person name="Larsen P.A."/>
            <person name="Fountain-Jones N.M."/>
            <person name="Garbe J.R."/>
            <person name="Macchietto M.G."/>
            <person name="Kania S.A."/>
            <person name="Gerhold R.W."/>
            <person name="Richards J.E."/>
            <person name="Wolf T.M."/>
        </authorList>
    </citation>
    <scope>NUCLEOTIDE SEQUENCE</scope>
    <source>
        <strain evidence="3">MNPRO001-30</strain>
        <tissue evidence="3">Meninges</tissue>
    </source>
</reference>
<feature type="chain" id="PRO_5042203385" description="Secreted protein" evidence="2">
    <location>
        <begin position="23"/>
        <end position="80"/>
    </location>
</feature>
<evidence type="ECO:0000256" key="1">
    <source>
        <dbReference type="SAM" id="MobiDB-lite"/>
    </source>
</evidence>
<proteinExistence type="predicted"/>
<keyword evidence="2" id="KW-0732">Signal</keyword>
<evidence type="ECO:0000313" key="4">
    <source>
        <dbReference type="Proteomes" id="UP001196413"/>
    </source>
</evidence>
<dbReference type="EMBL" id="JAHQIW010006991">
    <property type="protein sequence ID" value="KAJ1371514.1"/>
    <property type="molecule type" value="Genomic_DNA"/>
</dbReference>
<feature type="compositionally biased region" description="Basic and acidic residues" evidence="1">
    <location>
        <begin position="29"/>
        <end position="38"/>
    </location>
</feature>
<gene>
    <name evidence="3" type="ORF">KIN20_033479</name>
</gene>
<evidence type="ECO:0008006" key="5">
    <source>
        <dbReference type="Google" id="ProtNLM"/>
    </source>
</evidence>
<comment type="caution">
    <text evidence="3">The sequence shown here is derived from an EMBL/GenBank/DDBJ whole genome shotgun (WGS) entry which is preliminary data.</text>
</comment>
<feature type="compositionally biased region" description="Basic and acidic residues" evidence="1">
    <location>
        <begin position="45"/>
        <end position="55"/>
    </location>
</feature>